<dbReference type="GO" id="GO:1901135">
    <property type="term" value="P:carbohydrate derivative metabolic process"/>
    <property type="evidence" value="ECO:0007669"/>
    <property type="project" value="InterPro"/>
</dbReference>
<evidence type="ECO:0000313" key="6">
    <source>
        <dbReference type="EMBL" id="QBQ07463.1"/>
    </source>
</evidence>
<organism evidence="6 7">
    <name type="scientific">Spiroplasma gladiatoris</name>
    <dbReference type="NCBI Taxonomy" id="2143"/>
    <lineage>
        <taxon>Bacteria</taxon>
        <taxon>Bacillati</taxon>
        <taxon>Mycoplasmatota</taxon>
        <taxon>Mollicutes</taxon>
        <taxon>Entomoplasmatales</taxon>
        <taxon>Spiroplasmataceae</taxon>
        <taxon>Spiroplasma</taxon>
    </lineage>
</organism>
<accession>A0A4P7AID1</accession>
<keyword evidence="1" id="KW-0805">Transcription regulation</keyword>
<dbReference type="PANTHER" id="PTHR30514">
    <property type="entry name" value="GLUCOKINASE"/>
    <property type="match status" value="1"/>
</dbReference>
<dbReference type="InterPro" id="IPR036388">
    <property type="entry name" value="WH-like_DNA-bd_sf"/>
</dbReference>
<dbReference type="GO" id="GO:0097367">
    <property type="term" value="F:carbohydrate derivative binding"/>
    <property type="evidence" value="ECO:0007669"/>
    <property type="project" value="InterPro"/>
</dbReference>
<dbReference type="GO" id="GO:0003700">
    <property type="term" value="F:DNA-binding transcription factor activity"/>
    <property type="evidence" value="ECO:0007669"/>
    <property type="project" value="InterPro"/>
</dbReference>
<dbReference type="InterPro" id="IPR047640">
    <property type="entry name" value="RpiR-like"/>
</dbReference>
<dbReference type="Pfam" id="PF01418">
    <property type="entry name" value="HTH_6"/>
    <property type="match status" value="1"/>
</dbReference>
<feature type="domain" description="HTH rpiR-type" evidence="4">
    <location>
        <begin position="4"/>
        <end position="81"/>
    </location>
</feature>
<dbReference type="RefSeq" id="WP_134297255.1">
    <property type="nucleotide sequence ID" value="NZ_CP038013.1"/>
</dbReference>
<dbReference type="GO" id="GO:0003677">
    <property type="term" value="F:DNA binding"/>
    <property type="evidence" value="ECO:0007669"/>
    <property type="project" value="UniProtKB-KW"/>
</dbReference>
<evidence type="ECO:0000256" key="3">
    <source>
        <dbReference type="ARBA" id="ARBA00023163"/>
    </source>
</evidence>
<dbReference type="InterPro" id="IPR009057">
    <property type="entry name" value="Homeodomain-like_sf"/>
</dbReference>
<evidence type="ECO:0000259" key="4">
    <source>
        <dbReference type="PROSITE" id="PS51071"/>
    </source>
</evidence>
<dbReference type="Proteomes" id="UP000294309">
    <property type="component" value="Chromosome"/>
</dbReference>
<dbReference type="Gene3D" id="3.40.50.10490">
    <property type="entry name" value="Glucose-6-phosphate isomerase like protein, domain 1"/>
    <property type="match status" value="1"/>
</dbReference>
<dbReference type="EMBL" id="CP038013">
    <property type="protein sequence ID" value="QBQ07463.1"/>
    <property type="molecule type" value="Genomic_DNA"/>
</dbReference>
<dbReference type="InterPro" id="IPR046348">
    <property type="entry name" value="SIS_dom_sf"/>
</dbReference>
<dbReference type="InterPro" id="IPR035472">
    <property type="entry name" value="RpiR-like_SIS"/>
</dbReference>
<keyword evidence="3" id="KW-0804">Transcription</keyword>
<dbReference type="OrthoDB" id="3684496at2"/>
<evidence type="ECO:0000256" key="2">
    <source>
        <dbReference type="ARBA" id="ARBA00023125"/>
    </source>
</evidence>
<protein>
    <submittedName>
        <fullName evidence="6">MurR/RpiR family transcriptional regulator</fullName>
    </submittedName>
</protein>
<name>A0A4P7AID1_9MOLU</name>
<gene>
    <name evidence="6" type="ORF">SGLAD_v1c02640</name>
</gene>
<dbReference type="Gene3D" id="1.10.10.10">
    <property type="entry name" value="Winged helix-like DNA-binding domain superfamily/Winged helix DNA-binding domain"/>
    <property type="match status" value="1"/>
</dbReference>
<evidence type="ECO:0000256" key="1">
    <source>
        <dbReference type="ARBA" id="ARBA00023015"/>
    </source>
</evidence>
<dbReference type="PROSITE" id="PS51464">
    <property type="entry name" value="SIS"/>
    <property type="match status" value="1"/>
</dbReference>
<dbReference type="InterPro" id="IPR000281">
    <property type="entry name" value="HTH_RpiR"/>
</dbReference>
<proteinExistence type="predicted"/>
<evidence type="ECO:0000259" key="5">
    <source>
        <dbReference type="PROSITE" id="PS51464"/>
    </source>
</evidence>
<keyword evidence="7" id="KW-1185">Reference proteome</keyword>
<dbReference type="AlphaFoldDB" id="A0A4P7AID1"/>
<dbReference type="Pfam" id="PF01380">
    <property type="entry name" value="SIS"/>
    <property type="match status" value="1"/>
</dbReference>
<dbReference type="SUPFAM" id="SSF46689">
    <property type="entry name" value="Homeodomain-like"/>
    <property type="match status" value="1"/>
</dbReference>
<sequence>MNSQNLISKIKKITNNNDGTIRFIIAKYLIENLEMVNSINITQLSKECNCSKSSIVKFCKELNLTGLKELIRVITWEYEIYKTFEINKQEVLKNDYSYFELIINNLEFLKSKINTFKDVANKIKNTKGKIFLFGKGPNIHIAEIFNNYLLKIGYSSMSSTDFDVQVWLAKTVKENDLCFIFTYSGLTQEISDIFDIIKANKAITIVLTANSNSQIYNQSDYKFLIRNNEEIFKSQRSSLITFNFIIMQILNLLNLN</sequence>
<dbReference type="InterPro" id="IPR001347">
    <property type="entry name" value="SIS_dom"/>
</dbReference>
<dbReference type="PANTHER" id="PTHR30514:SF10">
    <property type="entry name" value="MURR_RPIR FAMILY TRANSCRIPTIONAL REGULATOR"/>
    <property type="match status" value="1"/>
</dbReference>
<dbReference type="PROSITE" id="PS51071">
    <property type="entry name" value="HTH_RPIR"/>
    <property type="match status" value="1"/>
</dbReference>
<dbReference type="CDD" id="cd05013">
    <property type="entry name" value="SIS_RpiR"/>
    <property type="match status" value="1"/>
</dbReference>
<dbReference type="KEGG" id="sgq:SGLAD_v1c02640"/>
<feature type="domain" description="SIS" evidence="5">
    <location>
        <begin position="119"/>
        <end position="256"/>
    </location>
</feature>
<keyword evidence="2" id="KW-0238">DNA-binding</keyword>
<dbReference type="SUPFAM" id="SSF53697">
    <property type="entry name" value="SIS domain"/>
    <property type="match status" value="1"/>
</dbReference>
<evidence type="ECO:0000313" key="7">
    <source>
        <dbReference type="Proteomes" id="UP000294309"/>
    </source>
</evidence>
<reference evidence="6 7" key="1">
    <citation type="submission" date="2019-03" db="EMBL/GenBank/DDBJ databases">
        <title>Complete genome sequence of Spiroplasma gladiatoris TG-1 (DSM 22552).</title>
        <authorList>
            <person name="Lin Y.-C."/>
            <person name="Chou L."/>
            <person name="Kuo C.-H."/>
        </authorList>
    </citation>
    <scope>NUCLEOTIDE SEQUENCE [LARGE SCALE GENOMIC DNA]</scope>
    <source>
        <strain evidence="6 7">TG-1</strain>
    </source>
</reference>